<feature type="transmembrane region" description="Helical" evidence="6">
    <location>
        <begin position="82"/>
        <end position="105"/>
    </location>
</feature>
<gene>
    <name evidence="7" type="ORF">PGT21_034241</name>
</gene>
<dbReference type="GO" id="GO:0005802">
    <property type="term" value="C:trans-Golgi network"/>
    <property type="evidence" value="ECO:0007669"/>
    <property type="project" value="TreeGrafter"/>
</dbReference>
<comment type="subcellular location">
    <subcellularLocation>
        <location evidence="1">Membrane</location>
        <topology evidence="1">Multi-pass membrane protein</topology>
    </subcellularLocation>
</comment>
<dbReference type="EMBL" id="VSWC01000079">
    <property type="protein sequence ID" value="KAA1094989.1"/>
    <property type="molecule type" value="Genomic_DNA"/>
</dbReference>
<sequence length="377" mass="42711">MMGKVQDLANPRLRDQPTRFKPPPPTTTITFQPPPPPRVKRERERGFPRMAWMSTLASIGIALGSPLVYLDQYLSIQKTQSSQGFSHLICVVLLIANITRLFYWLGERFDTALLVQSILMIIAQLALLRICLKYTPTNTTSRPLEDQESCIPDGSLRYDDHPEQVFHSPGTEPLRSRSPPTIINNDNHNHQTVDLSTQRPPFSINRSSPHSFDHYIDFFALLFAVEAALFILFQRYDWFIQAIGFFSLGLESTLPIPQLITNFRRKSLAGLSSMVLFGWLFGDSFKSIYLVFVTPDSNSIQFKICALFQLSIDILILTQALIYRRQTKLDSIELEGSPDHPAPSSMGTPPDLVDHPDQSARDPRSRLMIVDDSAHVV</sequence>
<dbReference type="InterPro" id="IPR006603">
    <property type="entry name" value="PQ-loop_rpt"/>
</dbReference>
<feature type="transmembrane region" description="Helical" evidence="6">
    <location>
        <begin position="300"/>
        <end position="323"/>
    </location>
</feature>
<feature type="compositionally biased region" description="Basic and acidic residues" evidence="5">
    <location>
        <begin position="352"/>
        <end position="363"/>
    </location>
</feature>
<keyword evidence="2 6" id="KW-0812">Transmembrane</keyword>
<feature type="region of interest" description="Disordered" evidence="5">
    <location>
        <begin position="1"/>
        <end position="42"/>
    </location>
</feature>
<feature type="transmembrane region" description="Helical" evidence="6">
    <location>
        <begin position="268"/>
        <end position="294"/>
    </location>
</feature>
<evidence type="ECO:0000313" key="8">
    <source>
        <dbReference type="Proteomes" id="UP000324748"/>
    </source>
</evidence>
<dbReference type="GO" id="GO:0005768">
    <property type="term" value="C:endosome"/>
    <property type="evidence" value="ECO:0007669"/>
    <property type="project" value="TreeGrafter"/>
</dbReference>
<evidence type="ECO:0008006" key="9">
    <source>
        <dbReference type="Google" id="ProtNLM"/>
    </source>
</evidence>
<feature type="transmembrane region" description="Helical" evidence="6">
    <location>
        <begin position="215"/>
        <end position="232"/>
    </location>
</feature>
<dbReference type="AlphaFoldDB" id="A0A5B0P4V5"/>
<dbReference type="GO" id="GO:0045332">
    <property type="term" value="P:phospholipid translocation"/>
    <property type="evidence" value="ECO:0007669"/>
    <property type="project" value="TreeGrafter"/>
</dbReference>
<dbReference type="SMART" id="SM00679">
    <property type="entry name" value="CTNS"/>
    <property type="match status" value="2"/>
</dbReference>
<evidence type="ECO:0000313" key="7">
    <source>
        <dbReference type="EMBL" id="KAA1094989.1"/>
    </source>
</evidence>
<accession>A0A5B0P4V5</accession>
<evidence type="ECO:0000256" key="5">
    <source>
        <dbReference type="SAM" id="MobiDB-lite"/>
    </source>
</evidence>
<dbReference type="GO" id="GO:0016020">
    <property type="term" value="C:membrane"/>
    <property type="evidence" value="ECO:0007669"/>
    <property type="project" value="UniProtKB-SubCell"/>
</dbReference>
<feature type="transmembrane region" description="Helical" evidence="6">
    <location>
        <begin position="50"/>
        <end position="70"/>
    </location>
</feature>
<dbReference type="GO" id="GO:0042147">
    <property type="term" value="P:retrograde transport, endosome to Golgi"/>
    <property type="evidence" value="ECO:0007669"/>
    <property type="project" value="TreeGrafter"/>
</dbReference>
<evidence type="ECO:0000256" key="2">
    <source>
        <dbReference type="ARBA" id="ARBA00022692"/>
    </source>
</evidence>
<dbReference type="InterPro" id="IPR052241">
    <property type="entry name" value="SLC66/Scramblase_ANY1"/>
</dbReference>
<reference evidence="7 8" key="1">
    <citation type="submission" date="2019-05" db="EMBL/GenBank/DDBJ databases">
        <title>Emergence of the Ug99 lineage of the wheat stem rust pathogen through somatic hybridization.</title>
        <authorList>
            <person name="Li F."/>
            <person name="Upadhyaya N.M."/>
            <person name="Sperschneider J."/>
            <person name="Matny O."/>
            <person name="Nguyen-Phuc H."/>
            <person name="Mago R."/>
            <person name="Raley C."/>
            <person name="Miller M.E."/>
            <person name="Silverstein K.A.T."/>
            <person name="Henningsen E."/>
            <person name="Hirsch C.D."/>
            <person name="Visser B."/>
            <person name="Pretorius Z.A."/>
            <person name="Steffenson B.J."/>
            <person name="Schwessinger B."/>
            <person name="Dodds P.N."/>
            <person name="Figueroa M."/>
        </authorList>
    </citation>
    <scope>NUCLEOTIDE SEQUENCE [LARGE SCALE GENOMIC DNA]</scope>
    <source>
        <strain evidence="7">21-0</strain>
    </source>
</reference>
<dbReference type="GO" id="GO:0005829">
    <property type="term" value="C:cytosol"/>
    <property type="evidence" value="ECO:0007669"/>
    <property type="project" value="GOC"/>
</dbReference>
<comment type="caution">
    <text evidence="7">The sequence shown here is derived from an EMBL/GenBank/DDBJ whole genome shotgun (WGS) entry which is preliminary data.</text>
</comment>
<evidence type="ECO:0000256" key="3">
    <source>
        <dbReference type="ARBA" id="ARBA00022989"/>
    </source>
</evidence>
<feature type="region of interest" description="Disordered" evidence="5">
    <location>
        <begin position="334"/>
        <end position="363"/>
    </location>
</feature>
<keyword evidence="8" id="KW-1185">Reference proteome</keyword>
<evidence type="ECO:0000256" key="4">
    <source>
        <dbReference type="ARBA" id="ARBA00023136"/>
    </source>
</evidence>
<name>A0A5B0P4V5_PUCGR</name>
<feature type="compositionally biased region" description="Pro residues" evidence="5">
    <location>
        <begin position="20"/>
        <end position="37"/>
    </location>
</feature>
<feature type="transmembrane region" description="Helical" evidence="6">
    <location>
        <begin position="111"/>
        <end position="132"/>
    </location>
</feature>
<evidence type="ECO:0000256" key="6">
    <source>
        <dbReference type="SAM" id="Phobius"/>
    </source>
</evidence>
<protein>
    <recommendedName>
        <fullName evidence="9">PQ-loop repeat-containing protein 1</fullName>
    </recommendedName>
</protein>
<organism evidence="7 8">
    <name type="scientific">Puccinia graminis f. sp. tritici</name>
    <dbReference type="NCBI Taxonomy" id="56615"/>
    <lineage>
        <taxon>Eukaryota</taxon>
        <taxon>Fungi</taxon>
        <taxon>Dikarya</taxon>
        <taxon>Basidiomycota</taxon>
        <taxon>Pucciniomycotina</taxon>
        <taxon>Pucciniomycetes</taxon>
        <taxon>Pucciniales</taxon>
        <taxon>Pucciniaceae</taxon>
        <taxon>Puccinia</taxon>
    </lineage>
</organism>
<dbReference type="Gene3D" id="1.20.1280.290">
    <property type="match status" value="2"/>
</dbReference>
<dbReference type="FunFam" id="1.20.1280.290:FF:000042">
    <property type="entry name" value="Sugar transporter SemiSWEET"/>
    <property type="match status" value="1"/>
</dbReference>
<dbReference type="PANTHER" id="PTHR14856">
    <property type="entry name" value="PQ-LOOP REPEAT-CONTAINING PROTEIN 1-LIKE PROTEIN"/>
    <property type="match status" value="1"/>
</dbReference>
<evidence type="ECO:0000256" key="1">
    <source>
        <dbReference type="ARBA" id="ARBA00004141"/>
    </source>
</evidence>
<dbReference type="Proteomes" id="UP000324748">
    <property type="component" value="Unassembled WGS sequence"/>
</dbReference>
<dbReference type="Pfam" id="PF04193">
    <property type="entry name" value="PQ-loop"/>
    <property type="match status" value="2"/>
</dbReference>
<dbReference type="OrthoDB" id="292213at2759"/>
<proteinExistence type="predicted"/>
<keyword evidence="4 6" id="KW-0472">Membrane</keyword>
<keyword evidence="3 6" id="KW-1133">Transmembrane helix</keyword>
<dbReference type="PANTHER" id="PTHR14856:SF9">
    <property type="entry name" value="PQ-LOOP REPEAT-CONTAINING PROTEIN 1"/>
    <property type="match status" value="1"/>
</dbReference>